<evidence type="ECO:0000313" key="8">
    <source>
        <dbReference type="EMBL" id="TGY88526.1"/>
    </source>
</evidence>
<keyword evidence="4" id="KW-0812">Transmembrane</keyword>
<evidence type="ECO:0000256" key="2">
    <source>
        <dbReference type="ARBA" id="ARBA00006228"/>
    </source>
</evidence>
<dbReference type="GO" id="GO:0005886">
    <property type="term" value="C:plasma membrane"/>
    <property type="evidence" value="ECO:0007669"/>
    <property type="project" value="UniProtKB-SubCell"/>
</dbReference>
<dbReference type="InterPro" id="IPR002758">
    <property type="entry name" value="Cation_antiport_E"/>
</dbReference>
<evidence type="ECO:0000256" key="1">
    <source>
        <dbReference type="ARBA" id="ARBA00004651"/>
    </source>
</evidence>
<keyword evidence="9" id="KW-1185">Reference proteome</keyword>
<name>A0A4S2GZE6_9PROT</name>
<dbReference type="Pfam" id="PF01899">
    <property type="entry name" value="MNHE"/>
    <property type="match status" value="1"/>
</dbReference>
<evidence type="ECO:0000256" key="6">
    <source>
        <dbReference type="ARBA" id="ARBA00023136"/>
    </source>
</evidence>
<reference evidence="8 9" key="1">
    <citation type="journal article" date="2017" name="Int. J. Syst. Evol. Microbiol.">
        <title>Marinicauda algicola sp. nov., isolated from a marine red alga Rhodosorus marinus.</title>
        <authorList>
            <person name="Jeong S.E."/>
            <person name="Jeon S.H."/>
            <person name="Chun B.H."/>
            <person name="Kim D.W."/>
            <person name="Jeon C.O."/>
        </authorList>
    </citation>
    <scope>NUCLEOTIDE SEQUENCE [LARGE SCALE GENOMIC DNA]</scope>
    <source>
        <strain evidence="8 9">JCM 31718</strain>
    </source>
</reference>
<comment type="caution">
    <text evidence="8">The sequence shown here is derived from an EMBL/GenBank/DDBJ whole genome shotgun (WGS) entry which is preliminary data.</text>
</comment>
<dbReference type="PANTHER" id="PTHR34584">
    <property type="entry name" value="NA(+)/H(+) ANTIPORTER SUBUNIT E1"/>
    <property type="match status" value="1"/>
</dbReference>
<keyword evidence="3" id="KW-1003">Cell membrane</keyword>
<evidence type="ECO:0000256" key="5">
    <source>
        <dbReference type="ARBA" id="ARBA00022989"/>
    </source>
</evidence>
<feature type="compositionally biased region" description="Basic and acidic residues" evidence="7">
    <location>
        <begin position="149"/>
        <end position="158"/>
    </location>
</feature>
<dbReference type="EMBL" id="SRXW01000003">
    <property type="protein sequence ID" value="TGY88526.1"/>
    <property type="molecule type" value="Genomic_DNA"/>
</dbReference>
<comment type="subcellular location">
    <subcellularLocation>
        <location evidence="1">Cell membrane</location>
        <topology evidence="1">Multi-pass membrane protein</topology>
    </subcellularLocation>
</comment>
<dbReference type="PANTHER" id="PTHR34584:SF1">
    <property type="entry name" value="NA(+)_H(+) ANTIPORTER SUBUNIT E1"/>
    <property type="match status" value="1"/>
</dbReference>
<gene>
    <name evidence="8" type="ORF">E5163_11980</name>
</gene>
<protein>
    <submittedName>
        <fullName evidence="8">Cation transporter</fullName>
    </submittedName>
</protein>
<dbReference type="Proteomes" id="UP000308054">
    <property type="component" value="Unassembled WGS sequence"/>
</dbReference>
<dbReference type="GO" id="GO:0008324">
    <property type="term" value="F:monoatomic cation transmembrane transporter activity"/>
    <property type="evidence" value="ECO:0007669"/>
    <property type="project" value="InterPro"/>
</dbReference>
<evidence type="ECO:0000256" key="4">
    <source>
        <dbReference type="ARBA" id="ARBA00022692"/>
    </source>
</evidence>
<evidence type="ECO:0000313" key="9">
    <source>
        <dbReference type="Proteomes" id="UP000308054"/>
    </source>
</evidence>
<keyword evidence="5" id="KW-1133">Transmembrane helix</keyword>
<proteinExistence type="inferred from homology"/>
<sequence>MEGLRMSRGAHLATGLRRTGVLAAVWLALTGAAPDALAAGALALALAVPLSLVLLAPAPHPVRLARFAALAPGFLARSFQGGIDVAWRALHPDLPIRPGWIEFPTRIEDGPARLIFGSEISLLPGTLSAGSEDGALYVHALDASGEVEGSLRPREDAMARAFSQPRAGGREEGS</sequence>
<accession>A0A4S2GZE6</accession>
<evidence type="ECO:0000256" key="7">
    <source>
        <dbReference type="SAM" id="MobiDB-lite"/>
    </source>
</evidence>
<feature type="region of interest" description="Disordered" evidence="7">
    <location>
        <begin position="149"/>
        <end position="174"/>
    </location>
</feature>
<comment type="similarity">
    <text evidence="2">Belongs to the CPA3 antiporters (TC 2.A.63) subunit E family.</text>
</comment>
<keyword evidence="6" id="KW-0472">Membrane</keyword>
<dbReference type="AlphaFoldDB" id="A0A4S2GZE6"/>
<evidence type="ECO:0000256" key="3">
    <source>
        <dbReference type="ARBA" id="ARBA00022475"/>
    </source>
</evidence>
<organism evidence="8 9">
    <name type="scientific">Marinicauda algicola</name>
    <dbReference type="NCBI Taxonomy" id="2029849"/>
    <lineage>
        <taxon>Bacteria</taxon>
        <taxon>Pseudomonadati</taxon>
        <taxon>Pseudomonadota</taxon>
        <taxon>Alphaproteobacteria</taxon>
        <taxon>Maricaulales</taxon>
        <taxon>Maricaulaceae</taxon>
        <taxon>Marinicauda</taxon>
    </lineage>
</organism>